<dbReference type="GO" id="GO:0008781">
    <property type="term" value="F:N-acylneuraminate cytidylyltransferase activity"/>
    <property type="evidence" value="ECO:0007669"/>
    <property type="project" value="TreeGrafter"/>
</dbReference>
<dbReference type="SUPFAM" id="SSF53448">
    <property type="entry name" value="Nucleotide-diphospho-sugar transferases"/>
    <property type="match status" value="1"/>
</dbReference>
<dbReference type="InterPro" id="IPR050793">
    <property type="entry name" value="CMP-NeuNAc_synthase"/>
</dbReference>
<keyword evidence="1" id="KW-0808">Transferase</keyword>
<proteinExistence type="predicted"/>
<name>A0A316BD35_9BACT</name>
<keyword evidence="2" id="KW-1185">Reference proteome</keyword>
<dbReference type="Pfam" id="PF02348">
    <property type="entry name" value="CTP_transf_3"/>
    <property type="match status" value="1"/>
</dbReference>
<dbReference type="EMBL" id="QGDT01000001">
    <property type="protein sequence ID" value="PWJ60397.1"/>
    <property type="molecule type" value="Genomic_DNA"/>
</dbReference>
<dbReference type="Proteomes" id="UP000245880">
    <property type="component" value="Unassembled WGS sequence"/>
</dbReference>
<dbReference type="PANTHER" id="PTHR21485">
    <property type="entry name" value="HAD SUPERFAMILY MEMBERS CMAS AND KDSC"/>
    <property type="match status" value="1"/>
</dbReference>
<protein>
    <submittedName>
        <fullName evidence="1">N-acylneuraminate cytidylyltransferase</fullName>
    </submittedName>
</protein>
<dbReference type="InterPro" id="IPR029044">
    <property type="entry name" value="Nucleotide-diphossugar_trans"/>
</dbReference>
<dbReference type="OrthoDB" id="9805604at2"/>
<dbReference type="Gene3D" id="3.90.550.10">
    <property type="entry name" value="Spore Coat Polysaccharide Biosynthesis Protein SpsA, Chain A"/>
    <property type="match status" value="1"/>
</dbReference>
<gene>
    <name evidence="1" type="ORF">CLV98_101581</name>
</gene>
<evidence type="ECO:0000313" key="1">
    <source>
        <dbReference type="EMBL" id="PWJ60397.1"/>
    </source>
</evidence>
<dbReference type="AlphaFoldDB" id="A0A316BD35"/>
<accession>A0A316BD35</accession>
<keyword evidence="1" id="KW-0548">Nucleotidyltransferase</keyword>
<dbReference type="InterPro" id="IPR003329">
    <property type="entry name" value="Cytidylyl_trans"/>
</dbReference>
<evidence type="ECO:0000313" key="2">
    <source>
        <dbReference type="Proteomes" id="UP000245880"/>
    </source>
</evidence>
<reference evidence="1 2" key="1">
    <citation type="submission" date="2018-03" db="EMBL/GenBank/DDBJ databases">
        <title>Genomic Encyclopedia of Archaeal and Bacterial Type Strains, Phase II (KMG-II): from individual species to whole genera.</title>
        <authorList>
            <person name="Goeker M."/>
        </authorList>
    </citation>
    <scope>NUCLEOTIDE SEQUENCE [LARGE SCALE GENOMIC DNA]</scope>
    <source>
        <strain evidence="1 2">DSM 100346</strain>
    </source>
</reference>
<comment type="caution">
    <text evidence="1">The sequence shown here is derived from an EMBL/GenBank/DDBJ whole genome shotgun (WGS) entry which is preliminary data.</text>
</comment>
<dbReference type="RefSeq" id="WP_109672592.1">
    <property type="nucleotide sequence ID" value="NZ_QGDT01000001.1"/>
</dbReference>
<organism evidence="1 2">
    <name type="scientific">Dyadobacter jejuensis</name>
    <dbReference type="NCBI Taxonomy" id="1082580"/>
    <lineage>
        <taxon>Bacteria</taxon>
        <taxon>Pseudomonadati</taxon>
        <taxon>Bacteroidota</taxon>
        <taxon>Cytophagia</taxon>
        <taxon>Cytophagales</taxon>
        <taxon>Spirosomataceae</taxon>
        <taxon>Dyadobacter</taxon>
    </lineage>
</organism>
<sequence>MKITAVIPVRKGSERVIDKCTRPFSNTSLLEFKIQWLKLVPEIDEIVVNTDSPKAISIALEQGVNYHERDPAYASSNTPANEYFKHLGETTDCDLIAYTPVTSPFIKPETFSKCIQSYNYNEKNSSIVTATVLKHFLWKDGKPLNFELDKHPRSQDFNDISAINFGLCLIPRKTLIEFRSIIGPNPTVHFVSEIEGMDIDNNLDFFIAEQIYLKTVLNHHTI</sequence>
<dbReference type="PANTHER" id="PTHR21485:SF6">
    <property type="entry name" value="N-ACYLNEURAMINATE CYTIDYLYLTRANSFERASE-RELATED"/>
    <property type="match status" value="1"/>
</dbReference>